<dbReference type="Gene3D" id="3.40.50.1110">
    <property type="entry name" value="SGNH hydrolase"/>
    <property type="match status" value="1"/>
</dbReference>
<dbReference type="EMBL" id="JATAAI010000049">
    <property type="protein sequence ID" value="KAK1733427.1"/>
    <property type="molecule type" value="Genomic_DNA"/>
</dbReference>
<protein>
    <submittedName>
        <fullName evidence="5">Sialate O-acetylesterase</fullName>
        <ecNumber evidence="5">3.1.1.53</ecNumber>
    </submittedName>
</protein>
<keyword evidence="3" id="KW-0732">Signal</keyword>
<dbReference type="Pfam" id="PF03629">
    <property type="entry name" value="SASA"/>
    <property type="match status" value="1"/>
</dbReference>
<sequence>MMTSFEEHTMITTLAPLLLFLMMISSITADDLFLLSGQSNMDGYTTTGQSLTGNADYWIAMKSILTNGDSNMTDQLYDVIYEANSSRKNGTEGVASTLTNELMHLYNQGLLNDLDTPLKFGKCSFVTPNKNINNGLKQVSGGSVPTSWDSNCGYSFGHEFMLSRTLELQMGMNESSTTFEMVKHSRGGTSLYKHWYPGIGEHWQGLQQTIRERTGHGNNWKGLIWHQGSQETNSLKRFGEDRSLTYLGNMTGLIRQLRQEMYAASESGTWQCKEEIPVVVVQLGYWPNQRRQETAQRVRDAQAEYCSNDPKSQLVQSNDLSRNFHYDAASFLVTGNRIAHAYQAALKGEVVCPEDETSQPQQVISSYQPSTSKSTSSQPSSRPSTLTSIVTPTTTIIHPPGDNDKTTDDEPKLLLPASASETKRIATIFDGTYRNFGFMLDIRTKKEITIHGIELNLHGNSDYAVEVYTKMGSFKGSESDEEAWELWYNGTVTGAGLDSESCIGKCGAKERTDDDDDDDDDGDMRLLLLDLPANETRALYVSFQEAVLVYSSSGDDDENNNSSLDFENDDVDLYADGGVKQKGWDGKVVHPRLFNGALTYETKRSGEII</sequence>
<evidence type="ECO:0000313" key="6">
    <source>
        <dbReference type="Proteomes" id="UP001224775"/>
    </source>
</evidence>
<dbReference type="Proteomes" id="UP001224775">
    <property type="component" value="Unassembled WGS sequence"/>
</dbReference>
<dbReference type="SUPFAM" id="SSF52266">
    <property type="entry name" value="SGNH hydrolase"/>
    <property type="match status" value="1"/>
</dbReference>
<dbReference type="InterPro" id="IPR036514">
    <property type="entry name" value="SGNH_hydro_sf"/>
</dbReference>
<feature type="compositionally biased region" description="Basic and acidic residues" evidence="2">
    <location>
        <begin position="401"/>
        <end position="411"/>
    </location>
</feature>
<feature type="compositionally biased region" description="Low complexity" evidence="2">
    <location>
        <begin position="365"/>
        <end position="400"/>
    </location>
</feature>
<keyword evidence="6" id="KW-1185">Reference proteome</keyword>
<evidence type="ECO:0000256" key="2">
    <source>
        <dbReference type="SAM" id="MobiDB-lite"/>
    </source>
</evidence>
<evidence type="ECO:0000256" key="3">
    <source>
        <dbReference type="SAM" id="SignalP"/>
    </source>
</evidence>
<feature type="chain" id="PRO_5042284020" evidence="3">
    <location>
        <begin position="30"/>
        <end position="609"/>
    </location>
</feature>
<dbReference type="InterPro" id="IPR005181">
    <property type="entry name" value="SASA"/>
</dbReference>
<feature type="domain" description="Sialate O-acetylesterase" evidence="4">
    <location>
        <begin position="168"/>
        <end position="343"/>
    </location>
</feature>
<organism evidence="5 6">
    <name type="scientific">Skeletonema marinoi</name>
    <dbReference type="NCBI Taxonomy" id="267567"/>
    <lineage>
        <taxon>Eukaryota</taxon>
        <taxon>Sar</taxon>
        <taxon>Stramenopiles</taxon>
        <taxon>Ochrophyta</taxon>
        <taxon>Bacillariophyta</taxon>
        <taxon>Coscinodiscophyceae</taxon>
        <taxon>Thalassiosirophycidae</taxon>
        <taxon>Thalassiosirales</taxon>
        <taxon>Skeletonemataceae</taxon>
        <taxon>Skeletonema</taxon>
        <taxon>Skeletonema marinoi-dohrnii complex</taxon>
    </lineage>
</organism>
<dbReference type="EC" id="3.1.1.53" evidence="5"/>
<keyword evidence="1 5" id="KW-0378">Hydrolase</keyword>
<feature type="region of interest" description="Disordered" evidence="2">
    <location>
        <begin position="356"/>
        <end position="411"/>
    </location>
</feature>
<gene>
    <name evidence="5" type="ORF">QTG54_015842</name>
</gene>
<accession>A0AAD8XTI4</accession>
<feature type="signal peptide" evidence="3">
    <location>
        <begin position="1"/>
        <end position="29"/>
    </location>
</feature>
<evidence type="ECO:0000313" key="5">
    <source>
        <dbReference type="EMBL" id="KAK1733427.1"/>
    </source>
</evidence>
<dbReference type="PANTHER" id="PTHR33683">
    <property type="entry name" value="1, PUTATIVE-RELATED"/>
    <property type="match status" value="1"/>
</dbReference>
<evidence type="ECO:0000259" key="4">
    <source>
        <dbReference type="Pfam" id="PF03629"/>
    </source>
</evidence>
<dbReference type="GO" id="GO:0001681">
    <property type="term" value="F:sialate O-acetylesterase activity"/>
    <property type="evidence" value="ECO:0007669"/>
    <property type="project" value="UniProtKB-EC"/>
</dbReference>
<evidence type="ECO:0000256" key="1">
    <source>
        <dbReference type="ARBA" id="ARBA00022801"/>
    </source>
</evidence>
<comment type="caution">
    <text evidence="5">The sequence shown here is derived from an EMBL/GenBank/DDBJ whole genome shotgun (WGS) entry which is preliminary data.</text>
</comment>
<dbReference type="PANTHER" id="PTHR33683:SF46">
    <property type="entry name" value="SUSHI DOMAIN-CONTAINING PROTEIN"/>
    <property type="match status" value="1"/>
</dbReference>
<proteinExistence type="predicted"/>
<reference evidence="5" key="1">
    <citation type="submission" date="2023-06" db="EMBL/GenBank/DDBJ databases">
        <title>Survivors Of The Sea: Transcriptome response of Skeletonema marinoi to long-term dormancy.</title>
        <authorList>
            <person name="Pinder M.I.M."/>
            <person name="Kourtchenko O."/>
            <person name="Robertson E.K."/>
            <person name="Larsson T."/>
            <person name="Maumus F."/>
            <person name="Osuna-Cruz C.M."/>
            <person name="Vancaester E."/>
            <person name="Stenow R."/>
            <person name="Vandepoele K."/>
            <person name="Ploug H."/>
            <person name="Bruchert V."/>
            <person name="Godhe A."/>
            <person name="Topel M."/>
        </authorList>
    </citation>
    <scope>NUCLEOTIDE SEQUENCE</scope>
    <source>
        <strain evidence="5">R05AC</strain>
    </source>
</reference>
<dbReference type="AlphaFoldDB" id="A0AAD8XTI4"/>
<name>A0AAD8XTI4_9STRA</name>